<feature type="transmembrane region" description="Helical" evidence="1">
    <location>
        <begin position="32"/>
        <end position="51"/>
    </location>
</feature>
<dbReference type="STRING" id="1484693.RS694_03440"/>
<keyword evidence="3" id="KW-1185">Reference proteome</keyword>
<dbReference type="Proteomes" id="UP000186110">
    <property type="component" value="Chromosome"/>
</dbReference>
<dbReference type="AlphaFoldDB" id="A0A1P8K6W9"/>
<evidence type="ECO:0000313" key="3">
    <source>
        <dbReference type="Proteomes" id="UP000186110"/>
    </source>
</evidence>
<sequence>MPLLHGAVMNFSELLRWQWDGYTNYHASRANLLLHIVVVPLFLVGNVVLVVALLQGALWFALAGLVAMAVSFAVQGKGHSMEAVPSIPFASPRQAVARIFLEQWINFPRFVLSGGWLRALRQASR</sequence>
<name>A0A1P8K6W9_9BURK</name>
<dbReference type="EMBL" id="CP019239">
    <property type="protein sequence ID" value="APW41696.1"/>
    <property type="molecule type" value="Genomic_DNA"/>
</dbReference>
<proteinExistence type="predicted"/>
<keyword evidence="1" id="KW-0812">Transmembrane</keyword>
<feature type="transmembrane region" description="Helical" evidence="1">
    <location>
        <begin position="57"/>
        <end position="74"/>
    </location>
</feature>
<keyword evidence="1" id="KW-1133">Transmembrane helix</keyword>
<reference evidence="2 3" key="1">
    <citation type="submission" date="2017-01" db="EMBL/GenBank/DDBJ databases">
        <authorList>
            <person name="Mah S.A."/>
            <person name="Swanson W.J."/>
            <person name="Moy G.W."/>
            <person name="Vacquier V.D."/>
        </authorList>
    </citation>
    <scope>NUCLEOTIDE SEQUENCE [LARGE SCALE GENOMIC DNA]</scope>
    <source>
        <strain evidence="2 3">DSM 22694</strain>
    </source>
</reference>
<accession>A0A1P8K6W9</accession>
<evidence type="ECO:0000313" key="2">
    <source>
        <dbReference type="EMBL" id="APW41696.1"/>
    </source>
</evidence>
<evidence type="ECO:0000256" key="1">
    <source>
        <dbReference type="SAM" id="Phobius"/>
    </source>
</evidence>
<keyword evidence="1" id="KW-0472">Membrane</keyword>
<dbReference type="eggNOG" id="ENOG50334NC">
    <property type="taxonomic scope" value="Bacteria"/>
</dbReference>
<protein>
    <submittedName>
        <fullName evidence="2">Terminase</fullName>
    </submittedName>
</protein>
<organism evidence="2 3">
    <name type="scientific">Rhodoferax saidenbachensis</name>
    <dbReference type="NCBI Taxonomy" id="1484693"/>
    <lineage>
        <taxon>Bacteria</taxon>
        <taxon>Pseudomonadati</taxon>
        <taxon>Pseudomonadota</taxon>
        <taxon>Betaproteobacteria</taxon>
        <taxon>Burkholderiales</taxon>
        <taxon>Comamonadaceae</taxon>
        <taxon>Rhodoferax</taxon>
    </lineage>
</organism>
<gene>
    <name evidence="2" type="ORF">RS694_03440</name>
</gene>
<dbReference type="KEGG" id="rsb:RS694_03440"/>